<evidence type="ECO:0000313" key="2">
    <source>
        <dbReference type="EMBL" id="BES81069.1"/>
    </source>
</evidence>
<dbReference type="GeneID" id="89288666"/>
<protein>
    <submittedName>
        <fullName evidence="2">Uncharacterized protein</fullName>
    </submittedName>
</protein>
<keyword evidence="3" id="KW-1185">Reference proteome</keyword>
<evidence type="ECO:0000313" key="3">
    <source>
        <dbReference type="Proteomes" id="UP001341135"/>
    </source>
</evidence>
<sequence length="110" mass="12256">MPACEAAARAWKQETRHPWLRELATRIRGSRARGYRRFLLQYFHAMERHLSLLAERLEWQARGAIGDSILGGAYIPVHRGPRGASQGARPGGGDETARREVPAGQEALPT</sequence>
<dbReference type="RefSeq" id="WP_338251844.1">
    <property type="nucleotide sequence ID" value="NZ_AP028907.1"/>
</dbReference>
<reference evidence="2 3" key="1">
    <citation type="submission" date="2023-09" db="EMBL/GenBank/DDBJ databases">
        <title>Pyrofollis japonicus gen. nov. sp. nov., a novel member of the family Pyrodictiaceae isolated from the Iheya North hydrothermal field.</title>
        <authorList>
            <person name="Miyazaki U."/>
            <person name="Sanari M."/>
            <person name="Tame A."/>
            <person name="Kitajima M."/>
            <person name="Okamoto A."/>
            <person name="Sawayama S."/>
            <person name="Miyazaki J."/>
            <person name="Takai K."/>
            <person name="Nakagawa S."/>
        </authorList>
    </citation>
    <scope>NUCLEOTIDE SEQUENCE [LARGE SCALE GENOMIC DNA]</scope>
    <source>
        <strain evidence="2 3">AV2</strain>
    </source>
</reference>
<accession>A0ABM8IU69</accession>
<name>A0ABM8IU69_9CREN</name>
<dbReference type="EMBL" id="AP028907">
    <property type="protein sequence ID" value="BES81069.1"/>
    <property type="molecule type" value="Genomic_DNA"/>
</dbReference>
<evidence type="ECO:0000256" key="1">
    <source>
        <dbReference type="SAM" id="MobiDB-lite"/>
    </source>
</evidence>
<organism evidence="2 3">
    <name type="scientific">Pyrodictium abyssi</name>
    <dbReference type="NCBI Taxonomy" id="54256"/>
    <lineage>
        <taxon>Archaea</taxon>
        <taxon>Thermoproteota</taxon>
        <taxon>Thermoprotei</taxon>
        <taxon>Desulfurococcales</taxon>
        <taxon>Pyrodictiaceae</taxon>
        <taxon>Pyrodictium</taxon>
    </lineage>
</organism>
<gene>
    <name evidence="2" type="ORF">PABY_06360</name>
</gene>
<feature type="region of interest" description="Disordered" evidence="1">
    <location>
        <begin position="79"/>
        <end position="110"/>
    </location>
</feature>
<proteinExistence type="predicted"/>
<dbReference type="Proteomes" id="UP001341135">
    <property type="component" value="Chromosome"/>
</dbReference>